<dbReference type="GO" id="GO:0046875">
    <property type="term" value="F:ephrin receptor binding"/>
    <property type="evidence" value="ECO:0007669"/>
    <property type="project" value="TreeGrafter"/>
</dbReference>
<feature type="region of interest" description="Disordered" evidence="4">
    <location>
        <begin position="282"/>
        <end position="573"/>
    </location>
</feature>
<protein>
    <recommendedName>
        <fullName evidence="9">Ankyrin repeat and SAM domain-containing protein 1A</fullName>
    </recommendedName>
</protein>
<dbReference type="SMART" id="SM00248">
    <property type="entry name" value="ANK"/>
    <property type="match status" value="6"/>
</dbReference>
<dbReference type="SMART" id="SM00462">
    <property type="entry name" value="PTB"/>
    <property type="match status" value="1"/>
</dbReference>
<dbReference type="InterPro" id="IPR006020">
    <property type="entry name" value="PTB/PI_dom"/>
</dbReference>
<dbReference type="InterPro" id="IPR011993">
    <property type="entry name" value="PH-like_dom_sf"/>
</dbReference>
<dbReference type="PANTHER" id="PTHR24174:SF4">
    <property type="entry name" value="ANKYRIN REPEAT AND SAM DOMAIN-CONTAINING PROTEIN 1A"/>
    <property type="match status" value="1"/>
</dbReference>
<dbReference type="PRINTS" id="PR01415">
    <property type="entry name" value="ANKYRIN"/>
</dbReference>
<dbReference type="EMBL" id="JAFDVH010000005">
    <property type="protein sequence ID" value="KAG7478480.1"/>
    <property type="molecule type" value="Genomic_DNA"/>
</dbReference>
<dbReference type="Pfam" id="PF00536">
    <property type="entry name" value="SAM_1"/>
    <property type="match status" value="2"/>
</dbReference>
<name>A0A9D3Q5Y6_MEGAT</name>
<dbReference type="PROSITE" id="PS50297">
    <property type="entry name" value="ANK_REP_REGION"/>
    <property type="match status" value="5"/>
</dbReference>
<dbReference type="SMART" id="SM00454">
    <property type="entry name" value="SAM"/>
    <property type="match status" value="2"/>
</dbReference>
<dbReference type="InterPro" id="IPR041880">
    <property type="entry name" value="SAM_ANKS1_repeat1"/>
</dbReference>
<feature type="repeat" description="ANK" evidence="3">
    <location>
        <begin position="221"/>
        <end position="253"/>
    </location>
</feature>
<comment type="caution">
    <text evidence="7">The sequence shown here is derived from an EMBL/GenBank/DDBJ whole genome shotgun (WGS) entry which is preliminary data.</text>
</comment>
<feature type="domain" description="PID" evidence="5">
    <location>
        <begin position="1055"/>
        <end position="1184"/>
    </location>
</feature>
<feature type="compositionally biased region" description="Basic and acidic residues" evidence="4">
    <location>
        <begin position="521"/>
        <end position="536"/>
    </location>
</feature>
<evidence type="ECO:0000256" key="2">
    <source>
        <dbReference type="ARBA" id="ARBA00023043"/>
    </source>
</evidence>
<feature type="compositionally biased region" description="Low complexity" evidence="4">
    <location>
        <begin position="407"/>
        <end position="422"/>
    </location>
</feature>
<dbReference type="CDD" id="cd09499">
    <property type="entry name" value="SAM_AIDA1AB-like_repeat1"/>
    <property type="match status" value="1"/>
</dbReference>
<feature type="domain" description="SAM" evidence="6">
    <location>
        <begin position="810"/>
        <end position="871"/>
    </location>
</feature>
<keyword evidence="1" id="KW-0677">Repeat</keyword>
<dbReference type="Pfam" id="PF12796">
    <property type="entry name" value="Ank_2"/>
    <property type="match status" value="3"/>
</dbReference>
<dbReference type="InterPro" id="IPR036770">
    <property type="entry name" value="Ankyrin_rpt-contain_sf"/>
</dbReference>
<feature type="domain" description="SAM" evidence="6">
    <location>
        <begin position="877"/>
        <end position="937"/>
    </location>
</feature>
<feature type="compositionally biased region" description="Basic and acidic residues" evidence="4">
    <location>
        <begin position="988"/>
        <end position="1024"/>
    </location>
</feature>
<feature type="repeat" description="ANK" evidence="3">
    <location>
        <begin position="123"/>
        <end position="155"/>
    </location>
</feature>
<evidence type="ECO:0008006" key="9">
    <source>
        <dbReference type="Google" id="ProtNLM"/>
    </source>
</evidence>
<dbReference type="Gene3D" id="2.30.29.30">
    <property type="entry name" value="Pleckstrin-homology domain (PH domain)/Phosphotyrosine-binding domain (PTB)"/>
    <property type="match status" value="1"/>
</dbReference>
<feature type="region of interest" description="Disordered" evidence="4">
    <location>
        <begin position="979"/>
        <end position="1037"/>
    </location>
</feature>
<dbReference type="Pfam" id="PF00640">
    <property type="entry name" value="PID"/>
    <property type="match status" value="1"/>
</dbReference>
<dbReference type="PROSITE" id="PS50105">
    <property type="entry name" value="SAM_DOMAIN"/>
    <property type="match status" value="2"/>
</dbReference>
<evidence type="ECO:0000313" key="8">
    <source>
        <dbReference type="Proteomes" id="UP001046870"/>
    </source>
</evidence>
<dbReference type="SUPFAM" id="SSF47769">
    <property type="entry name" value="SAM/Pointed domain"/>
    <property type="match status" value="2"/>
</dbReference>
<dbReference type="SUPFAM" id="SSF50729">
    <property type="entry name" value="PH domain-like"/>
    <property type="match status" value="1"/>
</dbReference>
<dbReference type="Gene3D" id="1.10.150.50">
    <property type="entry name" value="Transcription Factor, Ets-1"/>
    <property type="match status" value="2"/>
</dbReference>
<feature type="repeat" description="ANK" evidence="3">
    <location>
        <begin position="189"/>
        <end position="221"/>
    </location>
</feature>
<evidence type="ECO:0000256" key="3">
    <source>
        <dbReference type="PROSITE-ProRule" id="PRU00023"/>
    </source>
</evidence>
<dbReference type="PROSITE" id="PS50088">
    <property type="entry name" value="ANK_REPEAT"/>
    <property type="match status" value="5"/>
</dbReference>
<keyword evidence="2 3" id="KW-0040">ANK repeat</keyword>
<evidence type="ECO:0000256" key="1">
    <source>
        <dbReference type="ARBA" id="ARBA00022737"/>
    </source>
</evidence>
<feature type="repeat" description="ANK" evidence="3">
    <location>
        <begin position="55"/>
        <end position="87"/>
    </location>
</feature>
<proteinExistence type="predicted"/>
<gene>
    <name evidence="7" type="ORF">MATL_G00081000</name>
</gene>
<feature type="region of interest" description="Disordered" evidence="4">
    <location>
        <begin position="594"/>
        <end position="613"/>
    </location>
</feature>
<dbReference type="Gene3D" id="1.25.40.20">
    <property type="entry name" value="Ankyrin repeat-containing domain"/>
    <property type="match status" value="2"/>
</dbReference>
<evidence type="ECO:0000256" key="4">
    <source>
        <dbReference type="SAM" id="MobiDB-lite"/>
    </source>
</evidence>
<feature type="compositionally biased region" description="Basic and acidic residues" evidence="4">
    <location>
        <begin position="330"/>
        <end position="347"/>
    </location>
</feature>
<dbReference type="GO" id="GO:0048013">
    <property type="term" value="P:ephrin receptor signaling pathway"/>
    <property type="evidence" value="ECO:0007669"/>
    <property type="project" value="TreeGrafter"/>
</dbReference>
<organism evidence="7 8">
    <name type="scientific">Megalops atlanticus</name>
    <name type="common">Tarpon</name>
    <name type="synonym">Clupea gigantea</name>
    <dbReference type="NCBI Taxonomy" id="7932"/>
    <lineage>
        <taxon>Eukaryota</taxon>
        <taxon>Metazoa</taxon>
        <taxon>Chordata</taxon>
        <taxon>Craniata</taxon>
        <taxon>Vertebrata</taxon>
        <taxon>Euteleostomi</taxon>
        <taxon>Actinopterygii</taxon>
        <taxon>Neopterygii</taxon>
        <taxon>Teleostei</taxon>
        <taxon>Elopiformes</taxon>
        <taxon>Megalopidae</taxon>
        <taxon>Megalops</taxon>
    </lineage>
</organism>
<dbReference type="PROSITE" id="PS01179">
    <property type="entry name" value="PID"/>
    <property type="match status" value="1"/>
</dbReference>
<dbReference type="SUPFAM" id="SSF48403">
    <property type="entry name" value="Ankyrin repeat"/>
    <property type="match status" value="1"/>
</dbReference>
<dbReference type="CDD" id="cd01274">
    <property type="entry name" value="PTB_Anks"/>
    <property type="match status" value="1"/>
</dbReference>
<dbReference type="OrthoDB" id="10039052at2759"/>
<feature type="region of interest" description="Disordered" evidence="4">
    <location>
        <begin position="1246"/>
        <end position="1285"/>
    </location>
</feature>
<evidence type="ECO:0000259" key="5">
    <source>
        <dbReference type="PROSITE" id="PS01179"/>
    </source>
</evidence>
<keyword evidence="8" id="KW-1185">Reference proteome</keyword>
<feature type="compositionally biased region" description="Low complexity" evidence="4">
    <location>
        <begin position="464"/>
        <end position="475"/>
    </location>
</feature>
<feature type="repeat" description="ANK" evidence="3">
    <location>
        <begin position="88"/>
        <end position="120"/>
    </location>
</feature>
<feature type="compositionally biased region" description="Polar residues" evidence="4">
    <location>
        <begin position="551"/>
        <end position="561"/>
    </location>
</feature>
<sequence length="1285" mass="138786">MGKEQELLEAARTGNLAAVEKLLSGRRQSAGTGSGSRSSLLSILRGPSVNCVDSTGYTPLHHAALNGHSEVVEVLLRNEALTNAADHQGCSPLHLAAWKGDQRIVHLILHQGPSPKLNQQNNDDDTPLHCAAQYGHARVVRLLLEEQSDPTLWNRRLETPLDLAALYGRLEVVQLLLAAQPGLLAGHAHTHTPLHLAARNGHLAVVEALLDAGMDINCKTEKGSALHEAALFGKTHVVHRLLNAGIDVNMVDSRGQTALDTVREMPSKKSREIAALIRGHMTGSSYDRDLPPPPPPPARTHPAAGSKQSEEENPYEALFEETSSPVPDSLAKRPDPGRPHSQMEHHTHPPHPPPDTRREVSSEGLHANGVVDEEEVPAEEERGDHAQPDTPLSGEDSVSLTDKDDSTLPSSSLLPQGPGTLGRSASGDNGRRHHSRNPAIPEQFVGLLHGSSPVTEGRGPPFPALAGAPAQLAPQDPGTAPAAMSAPLPEGDPTAIYATVVHSKARDTPSPAPAPPARARPPGDLKLTRSLSKSDSDLLVSPGGEDESALTGRSESVSNCSSHRKHMERSPSFTSEWDEIEKIMNLIGAGIEFSRDPPSHPHRADRSGQRKDALRSVLAQAAVNGETAALSQSAKPEREAGALTGQALAAPPGTPLRVPSTGSGITLAVHSGSGSAVETAPPSCSHTVLTDRGGAGSELPPARVCPAGSSPVAPPSDELRAATPQRLLPAVLGSLFAGRGRAPVREAPRGTLSPSLSWCPCARLCWPRMMWQCHISSAGCRCYRLKGFSLLRHLPLSAGGACGRVLDQPVGDWLEGVGLPQYESRLLLNGFDDLRFMGSDVMEEQDLMEIGITDPGHRRKILHAARSLPKVKALGYDGSSSLSSWLDGLGLQEYLQNFLSSGYRTLDSVKNLWELEIVNQVLKIGLLGHRKRIIASLAERPYEEAPVKPPRLSQIRVQDLLSQPSSPLSHMDSYMGCSMDRLLPQGDSGRRRGAEPEYDMSRRSRGDRPQSHDRLSDRHREPRLTLRPPSHAAPYGPAPNWQHQPEKLIFESCGYEANYLGSMLIKDLRGTDSTQEACAKMRRSVEQMRKVPTIILSITYRGVKFIDAAGRNVIAEHEIRNISCAAQDPEDLCTFAYITKDLQSSRHYCHVFSTADRGLTYEIILTLGQAFEVAYQLALQAQRARHQGVPAGPGSEVIETRSSRPMSSSRRLSASAPVLESRCHTCSTHRPSFLPLQSVSSTAQLVDPPEPELETQSLGSATWLSDHRDSSKRPISTTKYETTIF</sequence>
<accession>A0A9D3Q5Y6</accession>
<feature type="compositionally biased region" description="Polar residues" evidence="4">
    <location>
        <begin position="1254"/>
        <end position="1263"/>
    </location>
</feature>
<dbReference type="InterPro" id="IPR013761">
    <property type="entry name" value="SAM/pointed_sf"/>
</dbReference>
<dbReference type="InterPro" id="IPR001660">
    <property type="entry name" value="SAM"/>
</dbReference>
<evidence type="ECO:0000313" key="7">
    <source>
        <dbReference type="EMBL" id="KAG7478480.1"/>
    </source>
</evidence>
<dbReference type="InterPro" id="IPR002110">
    <property type="entry name" value="Ankyrin_rpt"/>
</dbReference>
<feature type="compositionally biased region" description="Polar residues" evidence="4">
    <location>
        <begin position="1273"/>
        <end position="1285"/>
    </location>
</feature>
<dbReference type="Proteomes" id="UP001046870">
    <property type="component" value="Chromosome 5"/>
</dbReference>
<evidence type="ECO:0000259" key="6">
    <source>
        <dbReference type="PROSITE" id="PS50105"/>
    </source>
</evidence>
<feature type="compositionally biased region" description="Pro residues" evidence="4">
    <location>
        <begin position="510"/>
        <end position="519"/>
    </location>
</feature>
<reference evidence="7" key="1">
    <citation type="submission" date="2021-01" db="EMBL/GenBank/DDBJ databases">
        <authorList>
            <person name="Zahm M."/>
            <person name="Roques C."/>
            <person name="Cabau C."/>
            <person name="Klopp C."/>
            <person name="Donnadieu C."/>
            <person name="Jouanno E."/>
            <person name="Lampietro C."/>
            <person name="Louis A."/>
            <person name="Herpin A."/>
            <person name="Echchiki A."/>
            <person name="Berthelot C."/>
            <person name="Parey E."/>
            <person name="Roest-Crollius H."/>
            <person name="Braasch I."/>
            <person name="Postlethwait J."/>
            <person name="Bobe J."/>
            <person name="Montfort J."/>
            <person name="Bouchez O."/>
            <person name="Begum T."/>
            <person name="Mejri S."/>
            <person name="Adams A."/>
            <person name="Chen W.-J."/>
            <person name="Guiguen Y."/>
        </authorList>
    </citation>
    <scope>NUCLEOTIDE SEQUENCE</scope>
    <source>
        <strain evidence="7">YG-15Mar2019-1</strain>
        <tissue evidence="7">Brain</tissue>
    </source>
</reference>
<dbReference type="GO" id="GO:0005829">
    <property type="term" value="C:cytosol"/>
    <property type="evidence" value="ECO:0007669"/>
    <property type="project" value="TreeGrafter"/>
</dbReference>
<dbReference type="PANTHER" id="PTHR24174">
    <property type="entry name" value="ANKYRIN REPEAT AND STERILE ALPHA MOTIF DOMAIN-CONTAINING PROTEIN 1"/>
    <property type="match status" value="1"/>
</dbReference>
<dbReference type="InterPro" id="IPR033635">
    <property type="entry name" value="ANKS1/Caskin"/>
</dbReference>
<feature type="region of interest" description="Disordered" evidence="4">
    <location>
        <begin position="1188"/>
        <end position="1211"/>
    </location>
</feature>